<dbReference type="EMBL" id="UNRR01000018">
    <property type="protein sequence ID" value="SYZ78518.1"/>
    <property type="molecule type" value="Genomic_DNA"/>
</dbReference>
<organism evidence="1 2">
    <name type="scientific">Trichococcus shcherbakoviae</name>
    <dbReference type="NCBI Taxonomy" id="2094020"/>
    <lineage>
        <taxon>Bacteria</taxon>
        <taxon>Bacillati</taxon>
        <taxon>Bacillota</taxon>
        <taxon>Bacilli</taxon>
        <taxon>Lactobacillales</taxon>
        <taxon>Carnobacteriaceae</taxon>
        <taxon>Trichococcus</taxon>
    </lineage>
</organism>
<evidence type="ECO:0000313" key="2">
    <source>
        <dbReference type="Proteomes" id="UP000262072"/>
    </source>
</evidence>
<protein>
    <submittedName>
        <fullName evidence="1">Uncharacterized protein</fullName>
    </submittedName>
</protein>
<dbReference type="OrthoDB" id="9903219at2"/>
<dbReference type="Proteomes" id="UP000262072">
    <property type="component" value="Unassembled WGS sequence"/>
</dbReference>
<name>A0A383TEX6_9LACT</name>
<dbReference type="AlphaFoldDB" id="A0A383TEX6"/>
<dbReference type="RefSeq" id="WP_160117004.1">
    <property type="nucleotide sequence ID" value="NZ_UNRR01000018.1"/>
</dbReference>
<gene>
    <name evidence="1" type="ORF">TART1_1302</name>
</gene>
<proteinExistence type="predicted"/>
<accession>A0A383TEX6</accession>
<evidence type="ECO:0000313" key="1">
    <source>
        <dbReference type="EMBL" id="SYZ78518.1"/>
    </source>
</evidence>
<reference evidence="2" key="1">
    <citation type="submission" date="2018-05" db="EMBL/GenBank/DDBJ databases">
        <authorList>
            <person name="Strepis N."/>
        </authorList>
    </citation>
    <scope>NUCLEOTIDE SEQUENCE [LARGE SCALE GENOMIC DNA]</scope>
</reference>
<sequence>MIAKNIQIIEYPNGHKIAELLELSAREWNAKAAERRRAIFLDLYGFDAADDQEAREGLDKYFKGE</sequence>